<name>A0AAW2CFE2_9ROSI</name>
<sequence>MDAADLTLAPQESQWMGTSKPRKPPPSHGTRHDSNKGPRTCLQNPTPLGHPSWGCKKHHESLHIVKACVRSLSFQRPSFCGLALTGFNIFSYLDMAVDESLCERLLR</sequence>
<accession>A0AAW2CFE2</accession>
<protein>
    <submittedName>
        <fullName evidence="2">Uncharacterized protein</fullName>
    </submittedName>
</protein>
<evidence type="ECO:0000313" key="2">
    <source>
        <dbReference type="EMBL" id="KAK9996931.1"/>
    </source>
</evidence>
<proteinExistence type="predicted"/>
<dbReference type="Proteomes" id="UP001459277">
    <property type="component" value="Unassembled WGS sequence"/>
</dbReference>
<gene>
    <name evidence="2" type="ORF">SO802_021617</name>
</gene>
<reference evidence="2 3" key="1">
    <citation type="submission" date="2024-01" db="EMBL/GenBank/DDBJ databases">
        <title>A telomere-to-telomere, gap-free genome of sweet tea (Lithocarpus litseifolius).</title>
        <authorList>
            <person name="Zhou J."/>
        </authorList>
    </citation>
    <scope>NUCLEOTIDE SEQUENCE [LARGE SCALE GENOMIC DNA]</scope>
    <source>
        <strain evidence="2">Zhou-2022a</strain>
        <tissue evidence="2">Leaf</tissue>
    </source>
</reference>
<keyword evidence="3" id="KW-1185">Reference proteome</keyword>
<feature type="region of interest" description="Disordered" evidence="1">
    <location>
        <begin position="1"/>
        <end position="43"/>
    </location>
</feature>
<dbReference type="AlphaFoldDB" id="A0AAW2CFE2"/>
<dbReference type="EMBL" id="JAZDWU010000007">
    <property type="protein sequence ID" value="KAK9996931.1"/>
    <property type="molecule type" value="Genomic_DNA"/>
</dbReference>
<evidence type="ECO:0000313" key="3">
    <source>
        <dbReference type="Proteomes" id="UP001459277"/>
    </source>
</evidence>
<organism evidence="2 3">
    <name type="scientific">Lithocarpus litseifolius</name>
    <dbReference type="NCBI Taxonomy" id="425828"/>
    <lineage>
        <taxon>Eukaryota</taxon>
        <taxon>Viridiplantae</taxon>
        <taxon>Streptophyta</taxon>
        <taxon>Embryophyta</taxon>
        <taxon>Tracheophyta</taxon>
        <taxon>Spermatophyta</taxon>
        <taxon>Magnoliopsida</taxon>
        <taxon>eudicotyledons</taxon>
        <taxon>Gunneridae</taxon>
        <taxon>Pentapetalae</taxon>
        <taxon>rosids</taxon>
        <taxon>fabids</taxon>
        <taxon>Fagales</taxon>
        <taxon>Fagaceae</taxon>
        <taxon>Lithocarpus</taxon>
    </lineage>
</organism>
<comment type="caution">
    <text evidence="2">The sequence shown here is derived from an EMBL/GenBank/DDBJ whole genome shotgun (WGS) entry which is preliminary data.</text>
</comment>
<evidence type="ECO:0000256" key="1">
    <source>
        <dbReference type="SAM" id="MobiDB-lite"/>
    </source>
</evidence>